<dbReference type="RefSeq" id="WP_072036484.1">
    <property type="nucleotide sequence ID" value="NZ_AAXMGC020000001.1"/>
</dbReference>
<dbReference type="GeneID" id="83573413"/>
<evidence type="ECO:0000259" key="1">
    <source>
        <dbReference type="Pfam" id="PF15607"/>
    </source>
</evidence>
<proteinExistence type="predicted"/>
<comment type="caution">
    <text evidence="2">The sequence shown here is derived from an EMBL/GenBank/DDBJ whole genome shotgun (WGS) entry which is preliminary data.</text>
</comment>
<dbReference type="Pfam" id="PF15607">
    <property type="entry name" value="Ntox44"/>
    <property type="match status" value="1"/>
</dbReference>
<reference evidence="2" key="1">
    <citation type="submission" date="2022-09" db="EMBL/GenBank/DDBJ databases">
        <title>Intensive care unit water sources are persistently colonized with multi-drug resistant bacteria and are the site of extensive horizontal gene transfer of antibiotic resistance genes.</title>
        <authorList>
            <person name="Diorio-Toth L."/>
        </authorList>
    </citation>
    <scope>NUCLEOTIDE SEQUENCE</scope>
    <source>
        <strain evidence="2">GD04139</strain>
    </source>
</reference>
<accession>A0AAW6SC72</accession>
<organism evidence="2 3">
    <name type="scientific">Enterobacter cloacae</name>
    <dbReference type="NCBI Taxonomy" id="550"/>
    <lineage>
        <taxon>Bacteria</taxon>
        <taxon>Pseudomonadati</taxon>
        <taxon>Pseudomonadota</taxon>
        <taxon>Gammaproteobacteria</taxon>
        <taxon>Enterobacterales</taxon>
        <taxon>Enterobacteriaceae</taxon>
        <taxon>Enterobacter</taxon>
        <taxon>Enterobacter cloacae complex</taxon>
    </lineage>
</organism>
<protein>
    <submittedName>
        <fullName evidence="2">Polymorphic toxin type 44 domain-containing protein</fullName>
    </submittedName>
</protein>
<name>A0AAW6SC72_ENTCL</name>
<dbReference type="AlphaFoldDB" id="A0AAW6SC72"/>
<dbReference type="EMBL" id="JAODZM010000042">
    <property type="protein sequence ID" value="MDH0198104.1"/>
    <property type="molecule type" value="Genomic_DNA"/>
</dbReference>
<evidence type="ECO:0000313" key="2">
    <source>
        <dbReference type="EMBL" id="MDH0198104.1"/>
    </source>
</evidence>
<feature type="domain" description="Bacterial toxin 44" evidence="1">
    <location>
        <begin position="61"/>
        <end position="129"/>
    </location>
</feature>
<gene>
    <name evidence="2" type="ORF">N7383_21005</name>
</gene>
<dbReference type="InterPro" id="IPR028946">
    <property type="entry name" value="Ntox44"/>
</dbReference>
<dbReference type="Proteomes" id="UP001158360">
    <property type="component" value="Unassembled WGS sequence"/>
</dbReference>
<evidence type="ECO:0000313" key="3">
    <source>
        <dbReference type="Proteomes" id="UP001158360"/>
    </source>
</evidence>
<sequence>MRTPLYSTPYDISSFSPPGVDVVSHMVIARFHGGASLMTYVWFYQMVRNHGPWDFKQGRAQYANFGNFHFGAVGAAAGIPDGVLLRGAGAAQILAGTSDPVEFAKYQDAFAYGDDPVDQLWIRAGIDYARRSGF</sequence>